<reference evidence="2 3" key="1">
    <citation type="submission" date="2019-04" db="EMBL/GenBank/DDBJ databases">
        <title>High contiguity whole genome sequence and gene annotation resource for two Venturia nashicola isolates.</title>
        <authorList>
            <person name="Prokchorchik M."/>
            <person name="Won K."/>
            <person name="Lee Y."/>
            <person name="Choi E.D."/>
            <person name="Segonzac C."/>
            <person name="Sohn K.H."/>
        </authorList>
    </citation>
    <scope>NUCLEOTIDE SEQUENCE [LARGE SCALE GENOMIC DNA]</scope>
    <source>
        <strain evidence="2 3">PRI2</strain>
    </source>
</reference>
<dbReference type="AlphaFoldDB" id="A0A4Z1PS01"/>
<gene>
    <name evidence="2" type="ORF">E6O75_ATG03705</name>
</gene>
<evidence type="ECO:0000313" key="3">
    <source>
        <dbReference type="Proteomes" id="UP000298493"/>
    </source>
</evidence>
<keyword evidence="1" id="KW-0732">Signal</keyword>
<evidence type="ECO:0000313" key="2">
    <source>
        <dbReference type="EMBL" id="TID25842.1"/>
    </source>
</evidence>
<comment type="caution">
    <text evidence="2">The sequence shown here is derived from an EMBL/GenBank/DDBJ whole genome shotgun (WGS) entry which is preliminary data.</text>
</comment>
<feature type="signal peptide" evidence="1">
    <location>
        <begin position="1"/>
        <end position="15"/>
    </location>
</feature>
<dbReference type="Proteomes" id="UP000298493">
    <property type="component" value="Unassembled WGS sequence"/>
</dbReference>
<sequence length="109" mass="11653">MKFASIFFLASGVSAIQATASSAGPGPRQPMSTHFAGCSLKSIGAYNHCKEHNNGVSPCGSDSDCFVACGRAGSRDKSGDYRMVADYNGPSASAQCECRCFRKRERFPW</sequence>
<dbReference type="EMBL" id="SNSC02000003">
    <property type="protein sequence ID" value="TID25842.1"/>
    <property type="molecule type" value="Genomic_DNA"/>
</dbReference>
<protein>
    <submittedName>
        <fullName evidence="2">Uncharacterized protein</fullName>
    </submittedName>
</protein>
<name>A0A4Z1PS01_9PEZI</name>
<proteinExistence type="predicted"/>
<organism evidence="2 3">
    <name type="scientific">Venturia nashicola</name>
    <dbReference type="NCBI Taxonomy" id="86259"/>
    <lineage>
        <taxon>Eukaryota</taxon>
        <taxon>Fungi</taxon>
        <taxon>Dikarya</taxon>
        <taxon>Ascomycota</taxon>
        <taxon>Pezizomycotina</taxon>
        <taxon>Dothideomycetes</taxon>
        <taxon>Pleosporomycetidae</taxon>
        <taxon>Venturiales</taxon>
        <taxon>Venturiaceae</taxon>
        <taxon>Venturia</taxon>
    </lineage>
</organism>
<keyword evidence="3" id="KW-1185">Reference proteome</keyword>
<feature type="chain" id="PRO_5021397160" evidence="1">
    <location>
        <begin position="16"/>
        <end position="109"/>
    </location>
</feature>
<accession>A0A4Z1PS01</accession>
<evidence type="ECO:0000256" key="1">
    <source>
        <dbReference type="SAM" id="SignalP"/>
    </source>
</evidence>